<accession>A0A699KC03</accession>
<name>A0A699KC03_TANCI</name>
<feature type="region of interest" description="Disordered" evidence="1">
    <location>
        <begin position="135"/>
        <end position="159"/>
    </location>
</feature>
<protein>
    <submittedName>
        <fullName evidence="2">Uncharacterized protein</fullName>
    </submittedName>
</protein>
<proteinExistence type="predicted"/>
<evidence type="ECO:0000256" key="1">
    <source>
        <dbReference type="SAM" id="MobiDB-lite"/>
    </source>
</evidence>
<organism evidence="2">
    <name type="scientific">Tanacetum cinerariifolium</name>
    <name type="common">Dalmatian daisy</name>
    <name type="synonym">Chrysanthemum cinerariifolium</name>
    <dbReference type="NCBI Taxonomy" id="118510"/>
    <lineage>
        <taxon>Eukaryota</taxon>
        <taxon>Viridiplantae</taxon>
        <taxon>Streptophyta</taxon>
        <taxon>Embryophyta</taxon>
        <taxon>Tracheophyta</taxon>
        <taxon>Spermatophyta</taxon>
        <taxon>Magnoliopsida</taxon>
        <taxon>eudicotyledons</taxon>
        <taxon>Gunneridae</taxon>
        <taxon>Pentapetalae</taxon>
        <taxon>asterids</taxon>
        <taxon>campanulids</taxon>
        <taxon>Asterales</taxon>
        <taxon>Asteraceae</taxon>
        <taxon>Asteroideae</taxon>
        <taxon>Anthemideae</taxon>
        <taxon>Anthemidinae</taxon>
        <taxon>Tanacetum</taxon>
    </lineage>
</organism>
<dbReference type="EMBL" id="BKCJ010490547">
    <property type="protein sequence ID" value="GFA80113.1"/>
    <property type="molecule type" value="Genomic_DNA"/>
</dbReference>
<feature type="region of interest" description="Disordered" evidence="1">
    <location>
        <begin position="1"/>
        <end position="21"/>
    </location>
</feature>
<reference evidence="2" key="1">
    <citation type="journal article" date="2019" name="Sci. Rep.">
        <title>Draft genome of Tanacetum cinerariifolium, the natural source of mosquito coil.</title>
        <authorList>
            <person name="Yamashiro T."/>
            <person name="Shiraishi A."/>
            <person name="Satake H."/>
            <person name="Nakayama K."/>
        </authorList>
    </citation>
    <scope>NUCLEOTIDE SEQUENCE</scope>
</reference>
<gene>
    <name evidence="2" type="ORF">Tci_652085</name>
</gene>
<sequence length="159" mass="17780">MLVTKQVSQGEGPTIPVGTQHTPTIIEASPHLQNITIIYRKTMTKTGRMSIRIPQSNVPLIINSSKEEEASLDHEYSPKQGRMIEEIDKDENVNLVKCNVQGEAHETAEHKIDLSTSQTDDETLAETLLNIKRSAAKDKGKAIMQESESPKKNKKKEMM</sequence>
<comment type="caution">
    <text evidence="2">The sequence shown here is derived from an EMBL/GenBank/DDBJ whole genome shotgun (WGS) entry which is preliminary data.</text>
</comment>
<feature type="compositionally biased region" description="Basic and acidic residues" evidence="1">
    <location>
        <begin position="148"/>
        <end position="159"/>
    </location>
</feature>
<dbReference type="AlphaFoldDB" id="A0A699KC03"/>
<evidence type="ECO:0000313" key="2">
    <source>
        <dbReference type="EMBL" id="GFA80113.1"/>
    </source>
</evidence>